<protein>
    <submittedName>
        <fullName evidence="1">Uncharacterized protein</fullName>
    </submittedName>
</protein>
<comment type="caution">
    <text evidence="1">The sequence shown here is derived from an EMBL/GenBank/DDBJ whole genome shotgun (WGS) entry which is preliminary data.</text>
</comment>
<evidence type="ECO:0000313" key="1">
    <source>
        <dbReference type="EMBL" id="RRT76974.1"/>
    </source>
</evidence>
<dbReference type="AlphaFoldDB" id="A0A427AL76"/>
<proteinExistence type="predicted"/>
<dbReference type="EMBL" id="AMZH03002048">
    <property type="protein sequence ID" value="RRT76974.1"/>
    <property type="molecule type" value="Genomic_DNA"/>
</dbReference>
<organism evidence="1 2">
    <name type="scientific">Ensete ventricosum</name>
    <name type="common">Abyssinian banana</name>
    <name type="synonym">Musa ensete</name>
    <dbReference type="NCBI Taxonomy" id="4639"/>
    <lineage>
        <taxon>Eukaryota</taxon>
        <taxon>Viridiplantae</taxon>
        <taxon>Streptophyta</taxon>
        <taxon>Embryophyta</taxon>
        <taxon>Tracheophyta</taxon>
        <taxon>Spermatophyta</taxon>
        <taxon>Magnoliopsida</taxon>
        <taxon>Liliopsida</taxon>
        <taxon>Zingiberales</taxon>
        <taxon>Musaceae</taxon>
        <taxon>Ensete</taxon>
    </lineage>
</organism>
<evidence type="ECO:0000313" key="2">
    <source>
        <dbReference type="Proteomes" id="UP000287651"/>
    </source>
</evidence>
<reference evidence="1 2" key="1">
    <citation type="journal article" date="2014" name="Agronomy (Basel)">
        <title>A Draft Genome Sequence for Ensete ventricosum, the Drought-Tolerant Tree Against Hunger.</title>
        <authorList>
            <person name="Harrison J."/>
            <person name="Moore K.A."/>
            <person name="Paszkiewicz K."/>
            <person name="Jones T."/>
            <person name="Grant M."/>
            <person name="Ambacheew D."/>
            <person name="Muzemil S."/>
            <person name="Studholme D.J."/>
        </authorList>
    </citation>
    <scope>NUCLEOTIDE SEQUENCE [LARGE SCALE GENOMIC DNA]</scope>
</reference>
<name>A0A427AL76_ENSVE</name>
<sequence>MEKRDSGSKGEDADVSTAMVAISNAPVLKMLCSQASGPILCSMKSYRCRSAQGKKFHVEGADLLGKGFSSMKRRCSRLCGSNDEEEEGESTATLALGLSTGGCGAGLLEQQRRSARSLRSSDQSGGAVAHWSWCGSGGARGLWRCRLSGRASRVRCSRFLWDVV</sequence>
<accession>A0A427AL76</accession>
<gene>
    <name evidence="1" type="ORF">B296_00022579</name>
</gene>
<dbReference type="Proteomes" id="UP000287651">
    <property type="component" value="Unassembled WGS sequence"/>
</dbReference>